<keyword evidence="2" id="KW-0812">Transmembrane</keyword>
<evidence type="ECO:0000313" key="3">
    <source>
        <dbReference type="EMBL" id="KAF7330872.1"/>
    </source>
</evidence>
<evidence type="ECO:0000256" key="1">
    <source>
        <dbReference type="SAM" id="MobiDB-lite"/>
    </source>
</evidence>
<dbReference type="Proteomes" id="UP000620124">
    <property type="component" value="Unassembled WGS sequence"/>
</dbReference>
<feature type="compositionally biased region" description="Basic and acidic residues" evidence="1">
    <location>
        <begin position="286"/>
        <end position="300"/>
    </location>
</feature>
<dbReference type="OrthoDB" id="3047690at2759"/>
<feature type="compositionally biased region" description="Basic and acidic residues" evidence="1">
    <location>
        <begin position="340"/>
        <end position="354"/>
    </location>
</feature>
<dbReference type="EMBL" id="JACAZI010000032">
    <property type="protein sequence ID" value="KAF7330872.1"/>
    <property type="molecule type" value="Genomic_DNA"/>
</dbReference>
<dbReference type="AlphaFoldDB" id="A0A8H6WY78"/>
<feature type="region of interest" description="Disordered" evidence="1">
    <location>
        <begin position="281"/>
        <end position="384"/>
    </location>
</feature>
<reference evidence="3" key="1">
    <citation type="submission" date="2020-05" db="EMBL/GenBank/DDBJ databases">
        <title>Mycena genomes resolve the evolution of fungal bioluminescence.</title>
        <authorList>
            <person name="Tsai I.J."/>
        </authorList>
    </citation>
    <scope>NUCLEOTIDE SEQUENCE</scope>
    <source>
        <strain evidence="3">CCC161011</strain>
    </source>
</reference>
<accession>A0A8H6WY78</accession>
<keyword evidence="4" id="KW-1185">Reference proteome</keyword>
<sequence length="555" mass="59533">MENTESLSDFGKRFFPGEPLPLLCPPPSHPGRLILAILTAFLFLHFFLDPVLTYCTGITAERAQEISDGLARDRAFARLEELYAPAVLKLRIVDPHGTVFIELERLQSFEAFLAKNPYLVASSSASVVDASDHPLANRTAPLDDDILHSSLVDGTTANSRSSIEALANAPRSGAFPSQHPSSASGLPLILGVVVMFMLTGAFIPIARAWRPENQTLNAGRVVVGEEATINEPALAHDANVLQPCAEANSSEETALPAVPSPAVEPAERVCAEVTEADLAPLSPTKSAERACRPDRERVRTEAPVTPPHTSERVRTHSAPGHPEVASDDETAVADPAPVDIVDRRLRPDRERVRTEVAATPSRASDRVRTRSAPGDPLVPASPTPAGAAVCRILPLSPMRVPRAVTSPTPAPSPPTVPVVRPAVRLSPIAEFTMTAMLDIPGALLYQTPTPAPTPPSNVIYATAGLPAPVLSTVPEQPQRTRRGSHIVYHGRSGAPPRPVTQHLRLPRRPHLSQNSFQGPHYQHSAAANIHHLTPAHMHGYRANPGPAQRRAQGAW</sequence>
<comment type="caution">
    <text evidence="3">The sequence shown here is derived from an EMBL/GenBank/DDBJ whole genome shotgun (WGS) entry which is preliminary data.</text>
</comment>
<proteinExistence type="predicted"/>
<organism evidence="3 4">
    <name type="scientific">Mycena venus</name>
    <dbReference type="NCBI Taxonomy" id="2733690"/>
    <lineage>
        <taxon>Eukaryota</taxon>
        <taxon>Fungi</taxon>
        <taxon>Dikarya</taxon>
        <taxon>Basidiomycota</taxon>
        <taxon>Agaricomycotina</taxon>
        <taxon>Agaricomycetes</taxon>
        <taxon>Agaricomycetidae</taxon>
        <taxon>Agaricales</taxon>
        <taxon>Marasmiineae</taxon>
        <taxon>Mycenaceae</taxon>
        <taxon>Mycena</taxon>
    </lineage>
</organism>
<gene>
    <name evidence="3" type="ORF">MVEN_02426700</name>
</gene>
<evidence type="ECO:0000313" key="4">
    <source>
        <dbReference type="Proteomes" id="UP000620124"/>
    </source>
</evidence>
<keyword evidence="2" id="KW-0472">Membrane</keyword>
<keyword evidence="2" id="KW-1133">Transmembrane helix</keyword>
<evidence type="ECO:0000256" key="2">
    <source>
        <dbReference type="SAM" id="Phobius"/>
    </source>
</evidence>
<name>A0A8H6WY78_9AGAR</name>
<feature type="transmembrane region" description="Helical" evidence="2">
    <location>
        <begin position="33"/>
        <end position="52"/>
    </location>
</feature>
<feature type="transmembrane region" description="Helical" evidence="2">
    <location>
        <begin position="186"/>
        <end position="206"/>
    </location>
</feature>
<protein>
    <submittedName>
        <fullName evidence="3">Uncharacterized protein</fullName>
    </submittedName>
</protein>